<gene>
    <name evidence="2" type="ORF">HMPREF0620_0562</name>
</gene>
<dbReference type="AlphaFoldDB" id="E6K176"/>
<dbReference type="EC" id="1.7.-.-" evidence="2"/>
<accession>E6K176</accession>
<dbReference type="PANTHER" id="PTHR30543">
    <property type="entry name" value="CHROMATE REDUCTASE"/>
    <property type="match status" value="1"/>
</dbReference>
<dbReference type="eggNOG" id="COG0431">
    <property type="taxonomic scope" value="Bacteria"/>
</dbReference>
<dbReference type="SUPFAM" id="SSF52218">
    <property type="entry name" value="Flavoproteins"/>
    <property type="match status" value="1"/>
</dbReference>
<dbReference type="InterPro" id="IPR029039">
    <property type="entry name" value="Flavoprotein-like_sf"/>
</dbReference>
<reference evidence="2 3" key="1">
    <citation type="submission" date="2010-12" db="EMBL/GenBank/DDBJ databases">
        <authorList>
            <person name="Muzny D."/>
            <person name="Qin X."/>
            <person name="Buhay C."/>
            <person name="Dugan-Rocha S."/>
            <person name="Ding Y."/>
            <person name="Chen G."/>
            <person name="Hawes A."/>
            <person name="Holder M."/>
            <person name="Jhangiani S."/>
            <person name="Johnson A."/>
            <person name="Khan Z."/>
            <person name="Li Z."/>
            <person name="Liu W."/>
            <person name="Liu X."/>
            <person name="Perez L."/>
            <person name="Shen H."/>
            <person name="Wang Q."/>
            <person name="Watt J."/>
            <person name="Xi L."/>
            <person name="Xin Y."/>
            <person name="Zhou J."/>
            <person name="Deng J."/>
            <person name="Jiang H."/>
            <person name="Liu Y."/>
            <person name="Qu J."/>
            <person name="Song X.-Z."/>
            <person name="Zhang L."/>
            <person name="Villasana D."/>
            <person name="Johnson A."/>
            <person name="Liu J."/>
            <person name="Liyanage D."/>
            <person name="Lorensuhewa L."/>
            <person name="Robinson T."/>
            <person name="Song A."/>
            <person name="Song B.-B."/>
            <person name="Dinh H."/>
            <person name="Thornton R."/>
            <person name="Coyle M."/>
            <person name="Francisco L."/>
            <person name="Jackson L."/>
            <person name="Javaid M."/>
            <person name="Korchina V."/>
            <person name="Kovar C."/>
            <person name="Mata R."/>
            <person name="Mathew T."/>
            <person name="Ngo R."/>
            <person name="Nguyen L."/>
            <person name="Nguyen N."/>
            <person name="Okwuonu G."/>
            <person name="Ongeri F."/>
            <person name="Pham C."/>
            <person name="Simmons D."/>
            <person name="Wilczek-Boney K."/>
            <person name="Hale W."/>
            <person name="Jakkamsetti A."/>
            <person name="Pham P."/>
            <person name="Ruth R."/>
            <person name="San Lucas F."/>
            <person name="Warren J."/>
            <person name="Zhang J."/>
            <person name="Zhao Z."/>
            <person name="Zhou C."/>
            <person name="Zhu D."/>
            <person name="Lee S."/>
            <person name="Bess C."/>
            <person name="Blankenburg K."/>
            <person name="Forbes L."/>
            <person name="Fu Q."/>
            <person name="Gubbala S."/>
            <person name="Hirani K."/>
            <person name="Jayaseelan J.C."/>
            <person name="Lara F."/>
            <person name="Munidasa M."/>
            <person name="Palculict T."/>
            <person name="Patil S."/>
            <person name="Pu L.-L."/>
            <person name="Saada N."/>
            <person name="Tang L."/>
            <person name="Weissenberger G."/>
            <person name="Zhu Y."/>
            <person name="Hemphill L."/>
            <person name="Shang Y."/>
            <person name="Youmans B."/>
            <person name="Ayvaz T."/>
            <person name="Ross M."/>
            <person name="Santibanez J."/>
            <person name="Aqrawi P."/>
            <person name="Gross S."/>
            <person name="Joshi V."/>
            <person name="Fowler G."/>
            <person name="Nazareth L."/>
            <person name="Reid J."/>
            <person name="Worley K."/>
            <person name="Petrosino J."/>
            <person name="Highlander S."/>
            <person name="Gibbs R."/>
        </authorList>
    </citation>
    <scope>NUCLEOTIDE SEQUENCE [LARGE SCALE GENOMIC DNA]</scope>
    <source>
        <strain evidence="2 3">DSM 10105</strain>
    </source>
</reference>
<dbReference type="GO" id="GO:0016491">
    <property type="term" value="F:oxidoreductase activity"/>
    <property type="evidence" value="ECO:0007669"/>
    <property type="project" value="UniProtKB-KW"/>
</dbReference>
<dbReference type="GO" id="GO:0005829">
    <property type="term" value="C:cytosol"/>
    <property type="evidence" value="ECO:0007669"/>
    <property type="project" value="TreeGrafter"/>
</dbReference>
<feature type="domain" description="NADPH-dependent FMN reductase-like" evidence="1">
    <location>
        <begin position="18"/>
        <end position="168"/>
    </location>
</feature>
<sequence length="204" mass="22585">MAFRSLPDFIRRCMMSKKITVLVGSLRRESIARKIAKAVIPMFPEGYEARIVEIGDLPLYNADYDNPAEEYAPLPEAYTAFRQTIKDSDGVLFVTSENNRLVPAVMKNAIDVASKPNGDVAWKGLPGAIISHSVGAMGGYSSQKTLRLALSYFDMPLMGQPEVFLGKSANMINEEGGFANESTREFVQGYIDKFVKLVEANPRH</sequence>
<dbReference type="HOGENOM" id="CLU_055322_4_2_11"/>
<dbReference type="InterPro" id="IPR005025">
    <property type="entry name" value="FMN_Rdtase-like_dom"/>
</dbReference>
<dbReference type="EMBL" id="AEON01000001">
    <property type="protein sequence ID" value="EFT83557.1"/>
    <property type="molecule type" value="Genomic_DNA"/>
</dbReference>
<keyword evidence="2" id="KW-0560">Oxidoreductase</keyword>
<name>E6K176_PARDN</name>
<dbReference type="Gene3D" id="3.40.50.360">
    <property type="match status" value="1"/>
</dbReference>
<dbReference type="Proteomes" id="UP000004946">
    <property type="component" value="Chromosome"/>
</dbReference>
<dbReference type="InterPro" id="IPR050712">
    <property type="entry name" value="NAD(P)H-dep_reductase"/>
</dbReference>
<evidence type="ECO:0000313" key="2">
    <source>
        <dbReference type="EMBL" id="EFT83557.1"/>
    </source>
</evidence>
<dbReference type="PANTHER" id="PTHR30543:SF21">
    <property type="entry name" value="NAD(P)H-DEPENDENT FMN REDUCTASE LOT6"/>
    <property type="match status" value="1"/>
</dbReference>
<dbReference type="Pfam" id="PF03358">
    <property type="entry name" value="FMN_red"/>
    <property type="match status" value="1"/>
</dbReference>
<dbReference type="GO" id="GO:0010181">
    <property type="term" value="F:FMN binding"/>
    <property type="evidence" value="ECO:0007669"/>
    <property type="project" value="TreeGrafter"/>
</dbReference>
<protein>
    <submittedName>
        <fullName evidence="2">Flavin reductase</fullName>
        <ecNumber evidence="2">1.7.-.-</ecNumber>
    </submittedName>
</protein>
<proteinExistence type="predicted"/>
<evidence type="ECO:0000313" key="3">
    <source>
        <dbReference type="Proteomes" id="UP000004946"/>
    </source>
</evidence>
<keyword evidence="3" id="KW-1185">Reference proteome</keyword>
<evidence type="ECO:0000259" key="1">
    <source>
        <dbReference type="Pfam" id="PF03358"/>
    </source>
</evidence>
<comment type="caution">
    <text evidence="2">The sequence shown here is derived from an EMBL/GenBank/DDBJ whole genome shotgun (WGS) entry which is preliminary data.</text>
</comment>
<organism evidence="2 3">
    <name type="scientific">Parascardovia denticolens DSM 10105 = JCM 12538</name>
    <dbReference type="NCBI Taxonomy" id="864564"/>
    <lineage>
        <taxon>Bacteria</taxon>
        <taxon>Bacillati</taxon>
        <taxon>Actinomycetota</taxon>
        <taxon>Actinomycetes</taxon>
        <taxon>Bifidobacteriales</taxon>
        <taxon>Bifidobacteriaceae</taxon>
        <taxon>Parascardovia</taxon>
    </lineage>
</organism>